<dbReference type="Proteomes" id="UP000596083">
    <property type="component" value="Chromosome"/>
</dbReference>
<evidence type="ECO:0000313" key="1">
    <source>
        <dbReference type="EMBL" id="QQM31501.1"/>
    </source>
</evidence>
<dbReference type="AlphaFoldDB" id="A0A7T7HLU2"/>
<dbReference type="EMBL" id="CP066786">
    <property type="protein sequence ID" value="QQM31501.1"/>
    <property type="molecule type" value="Genomic_DNA"/>
</dbReference>
<name>A0A7T7HLU2_9HYPH</name>
<dbReference type="RefSeq" id="WP_200337044.1">
    <property type="nucleotide sequence ID" value="NZ_CP066786.1"/>
</dbReference>
<dbReference type="KEGG" id="mlut:JET14_04835"/>
<accession>A0A7T7HLU2</accession>
<protein>
    <submittedName>
        <fullName evidence="1">Uncharacterized protein</fullName>
    </submittedName>
</protein>
<evidence type="ECO:0000313" key="2">
    <source>
        <dbReference type="Proteomes" id="UP000596083"/>
    </source>
</evidence>
<reference evidence="1 2" key="1">
    <citation type="submission" date="2020-12" db="EMBL/GenBank/DDBJ databases">
        <authorList>
            <person name="Zheng R.K."/>
            <person name="Sun C.M."/>
        </authorList>
    </citation>
    <scope>NUCLEOTIDE SEQUENCE [LARGE SCALE GENOMIC DNA]</scope>
    <source>
        <strain evidence="1 2">ZRK001</strain>
    </source>
</reference>
<sequence length="47" mass="5715">MSFGRTQDKAARARNPFVRFAHGIHDFIETYQDIQREARRRYPDSFR</sequence>
<gene>
    <name evidence="1" type="ORF">JET14_04835</name>
</gene>
<proteinExistence type="predicted"/>
<organism evidence="1 2">
    <name type="scientific">Martelella lutilitoris</name>
    <dbReference type="NCBI Taxonomy" id="2583532"/>
    <lineage>
        <taxon>Bacteria</taxon>
        <taxon>Pseudomonadati</taxon>
        <taxon>Pseudomonadota</taxon>
        <taxon>Alphaproteobacteria</taxon>
        <taxon>Hyphomicrobiales</taxon>
        <taxon>Aurantimonadaceae</taxon>
        <taxon>Martelella</taxon>
    </lineage>
</organism>